<dbReference type="EMBL" id="BKCP01012959">
    <property type="protein sequence ID" value="GER56981.1"/>
    <property type="molecule type" value="Genomic_DNA"/>
</dbReference>
<evidence type="ECO:0000313" key="1">
    <source>
        <dbReference type="EMBL" id="GER56981.1"/>
    </source>
</evidence>
<sequence>MVANIIQTQKEECEANRIFFLRSEERQKRLQEEEEVRKRQESAIMSDRKLEESDNLEDALTNLGIHSTSFTNLHSMFCLRYSTSLTQKIMGSFPVYKLASEHHSWKELYRERWAHPIGLGKDGETWKNLYVERDIGIQSFMESFEVFSPSGYSFWFWRKETVRTICVLVSEKLLFLSGDDKVVRMYELNYHCINCSISTFRMHHRGGCS</sequence>
<comment type="caution">
    <text evidence="1">The sequence shown here is derived from an EMBL/GenBank/DDBJ whole genome shotgun (WGS) entry which is preliminary data.</text>
</comment>
<keyword evidence="2" id="KW-1185">Reference proteome</keyword>
<dbReference type="OrthoDB" id="190105at2759"/>
<accession>A0A5A7RII8</accession>
<organism evidence="1 2">
    <name type="scientific">Striga asiatica</name>
    <name type="common">Asiatic witchweed</name>
    <name type="synonym">Buchnera asiatica</name>
    <dbReference type="NCBI Taxonomy" id="4170"/>
    <lineage>
        <taxon>Eukaryota</taxon>
        <taxon>Viridiplantae</taxon>
        <taxon>Streptophyta</taxon>
        <taxon>Embryophyta</taxon>
        <taxon>Tracheophyta</taxon>
        <taxon>Spermatophyta</taxon>
        <taxon>Magnoliopsida</taxon>
        <taxon>eudicotyledons</taxon>
        <taxon>Gunneridae</taxon>
        <taxon>Pentapetalae</taxon>
        <taxon>asterids</taxon>
        <taxon>lamiids</taxon>
        <taxon>Lamiales</taxon>
        <taxon>Orobanchaceae</taxon>
        <taxon>Buchnereae</taxon>
        <taxon>Striga</taxon>
    </lineage>
</organism>
<dbReference type="Proteomes" id="UP000325081">
    <property type="component" value="Unassembled WGS sequence"/>
</dbReference>
<protein>
    <submittedName>
        <fullName evidence="1">F-box protein 2</fullName>
    </submittedName>
</protein>
<evidence type="ECO:0000313" key="2">
    <source>
        <dbReference type="Proteomes" id="UP000325081"/>
    </source>
</evidence>
<name>A0A5A7RII8_STRAF</name>
<reference evidence="2" key="1">
    <citation type="journal article" date="2019" name="Curr. Biol.">
        <title>Genome Sequence of Striga asiatica Provides Insight into the Evolution of Plant Parasitism.</title>
        <authorList>
            <person name="Yoshida S."/>
            <person name="Kim S."/>
            <person name="Wafula E.K."/>
            <person name="Tanskanen J."/>
            <person name="Kim Y.M."/>
            <person name="Honaas L."/>
            <person name="Yang Z."/>
            <person name="Spallek T."/>
            <person name="Conn C.E."/>
            <person name="Ichihashi Y."/>
            <person name="Cheong K."/>
            <person name="Cui S."/>
            <person name="Der J.P."/>
            <person name="Gundlach H."/>
            <person name="Jiao Y."/>
            <person name="Hori C."/>
            <person name="Ishida J.K."/>
            <person name="Kasahara H."/>
            <person name="Kiba T."/>
            <person name="Kim M.S."/>
            <person name="Koo N."/>
            <person name="Laohavisit A."/>
            <person name="Lee Y.H."/>
            <person name="Lumba S."/>
            <person name="McCourt P."/>
            <person name="Mortimer J.C."/>
            <person name="Mutuku J.M."/>
            <person name="Nomura T."/>
            <person name="Sasaki-Sekimoto Y."/>
            <person name="Seto Y."/>
            <person name="Wang Y."/>
            <person name="Wakatake T."/>
            <person name="Sakakibara H."/>
            <person name="Demura T."/>
            <person name="Yamaguchi S."/>
            <person name="Yoneyama K."/>
            <person name="Manabe R.I."/>
            <person name="Nelson D.C."/>
            <person name="Schulman A.H."/>
            <person name="Timko M.P."/>
            <person name="dePamphilis C.W."/>
            <person name="Choi D."/>
            <person name="Shirasu K."/>
        </authorList>
    </citation>
    <scope>NUCLEOTIDE SEQUENCE [LARGE SCALE GENOMIC DNA]</scope>
    <source>
        <strain evidence="2">cv. UVA1</strain>
    </source>
</reference>
<proteinExistence type="predicted"/>
<dbReference type="AlphaFoldDB" id="A0A5A7RII8"/>
<gene>
    <name evidence="1" type="ORF">STAS_34767</name>
</gene>